<feature type="region of interest" description="Disordered" evidence="1">
    <location>
        <begin position="516"/>
        <end position="674"/>
    </location>
</feature>
<feature type="compositionally biased region" description="Low complexity" evidence="1">
    <location>
        <begin position="600"/>
        <end position="619"/>
    </location>
</feature>
<keyword evidence="2" id="KW-1133">Transmembrane helix</keyword>
<dbReference type="InterPro" id="IPR003607">
    <property type="entry name" value="HD/PDEase_dom"/>
</dbReference>
<dbReference type="HOGENOM" id="CLU_350119_0_0_6"/>
<proteinExistence type="predicted"/>
<dbReference type="STRING" id="243159.AFE_1254"/>
<reference evidence="4 5" key="1">
    <citation type="journal article" date="2008" name="BMC Genomics">
        <title>Acidithiobacillus ferrooxidans metabolism: from genome sequence to industrial applications.</title>
        <authorList>
            <person name="Valdes J."/>
            <person name="Pedroso I."/>
            <person name="Quatrini R."/>
            <person name="Dodson R.J."/>
            <person name="Tettelin H."/>
            <person name="Blake R.II."/>
            <person name="Eisen J.A."/>
            <person name="Holmes D.S."/>
        </authorList>
    </citation>
    <scope>NUCLEOTIDE SEQUENCE [LARGE SCALE GENOMIC DNA]</scope>
    <source>
        <strain evidence="5">ATCC 23270 / DSM 14882 / CIP 104768 / NCIMB 8455</strain>
    </source>
</reference>
<keyword evidence="5" id="KW-1185">Reference proteome</keyword>
<protein>
    <recommendedName>
        <fullName evidence="3">HD/PDEase domain-containing protein</fullName>
    </recommendedName>
</protein>
<keyword evidence="2" id="KW-0472">Membrane</keyword>
<evidence type="ECO:0000256" key="2">
    <source>
        <dbReference type="SAM" id="Phobius"/>
    </source>
</evidence>
<dbReference type="Proteomes" id="UP000001362">
    <property type="component" value="Chromosome"/>
</dbReference>
<dbReference type="SMART" id="SM00471">
    <property type="entry name" value="HDc"/>
    <property type="match status" value="1"/>
</dbReference>
<feature type="transmembrane region" description="Helical" evidence="2">
    <location>
        <begin position="12"/>
        <end position="32"/>
    </location>
</feature>
<sequence length="835" mass="91831">MIAAPHRRLVSALIIITSFWMMVGTLVFIYRHNLFQDGGLLIILLFHTLGRLAWVAAFLLASAGLALLIRAADIFRVAIGLRPEMYRGALTTIGVLPQPALPEGYDHTEQDQNLWTILSAWKEKEKLDIKAVSAFAKENTPAARLFWSVFHILKAADLPASPRPGEHGNASLLEHSLRVSAALAWVWRDDARIALEQSQVRVAGLPTEVGRPMRTEPYPLEIAILAGICHDIGKIACFRRDKEGVITVVGLHDMVGSRILGLLPALWDLRDEQGNPDTFLQHLLTQSIRYYHHPGAFPLSGFKRELLTPDPAIKQLMGDIHRADLIAGGLEGRAEEVAQDYLEEDELEEQSLDAQIWDAFLFLLEDESRINSPSPARRLAYKKGPILYLIEPKIRERICDHLSITRHDYATPNNGNPGKIIQIIASRLDAMGLLIKTVGKVSVVKPEGAAVQLRFESTKKNADGDATEHTDTKIPHYVVRITPESVFAPLLALDNYPAELSVPGLFWPQYAPKKTSAQIPDAGSAPAGAQPEGEVPDIGSGRTEEPAEVEEENTATIQSSSPVEEGEGEDEEEDEETSSPNRTTEYPDEDDPFADASETPAAPEPKGAEASAAPAQSAGIKTTIASRPSTRGTPSSQQTSKPSLTEAQKAEKKAQLDRAKSLSSHAEHKTKLIDREAMTPNQRAKHLRNRADECLATFPNIVKVMAGVTLDDSERLRLISALIWIDETRRARITASPEINPTAIIRVALSTIFNFPLSKGMDTVTYEIFTLILRKSGIRPGDIWNSHISELRMFLAFRVILVDGLPELDIENSIISAPINGIDDLVLAIPMPGTD</sequence>
<name>B7J8T6_ACIF2</name>
<dbReference type="AlphaFoldDB" id="B7J8T6"/>
<accession>B7J8T6</accession>
<feature type="domain" description="HD/PDEase" evidence="3">
    <location>
        <begin position="168"/>
        <end position="440"/>
    </location>
</feature>
<evidence type="ECO:0000313" key="4">
    <source>
        <dbReference type="EMBL" id="ACK78118.1"/>
    </source>
</evidence>
<dbReference type="KEGG" id="afr:AFE_1254"/>
<evidence type="ECO:0000256" key="1">
    <source>
        <dbReference type="SAM" id="MobiDB-lite"/>
    </source>
</evidence>
<evidence type="ECO:0000259" key="3">
    <source>
        <dbReference type="SMART" id="SM00471"/>
    </source>
</evidence>
<feature type="compositionally biased region" description="Polar residues" evidence="1">
    <location>
        <begin position="623"/>
        <end position="646"/>
    </location>
</feature>
<dbReference type="eggNOG" id="ENOG502Z94F">
    <property type="taxonomic scope" value="Bacteria"/>
</dbReference>
<dbReference type="EMBL" id="CP001219">
    <property type="protein sequence ID" value="ACK78118.1"/>
    <property type="molecule type" value="Genomic_DNA"/>
</dbReference>
<feature type="compositionally biased region" description="Basic and acidic residues" evidence="1">
    <location>
        <begin position="648"/>
        <end position="674"/>
    </location>
</feature>
<gene>
    <name evidence="4" type="ordered locus">AFE_1254</name>
</gene>
<keyword evidence="2" id="KW-0812">Transmembrane</keyword>
<dbReference type="PaxDb" id="243159-AFE_1254"/>
<organism evidence="4 5">
    <name type="scientific">Acidithiobacillus ferrooxidans (strain ATCC 23270 / DSM 14882 / CIP 104768 / NCIMB 8455)</name>
    <name type="common">Ferrobacillus ferrooxidans (strain ATCC 23270)</name>
    <dbReference type="NCBI Taxonomy" id="243159"/>
    <lineage>
        <taxon>Bacteria</taxon>
        <taxon>Pseudomonadati</taxon>
        <taxon>Pseudomonadota</taxon>
        <taxon>Acidithiobacillia</taxon>
        <taxon>Acidithiobacillales</taxon>
        <taxon>Acidithiobacillaceae</taxon>
        <taxon>Acidithiobacillus</taxon>
    </lineage>
</organism>
<dbReference type="GeneID" id="65280521"/>
<evidence type="ECO:0000313" key="5">
    <source>
        <dbReference type="Proteomes" id="UP000001362"/>
    </source>
</evidence>
<dbReference type="RefSeq" id="WP_012606926.1">
    <property type="nucleotide sequence ID" value="NC_011761.1"/>
</dbReference>
<feature type="compositionally biased region" description="Acidic residues" evidence="1">
    <location>
        <begin position="564"/>
        <end position="577"/>
    </location>
</feature>